<feature type="transmembrane region" description="Helical" evidence="1">
    <location>
        <begin position="134"/>
        <end position="155"/>
    </location>
</feature>
<dbReference type="AlphaFoldDB" id="A0A1Y2AQR0"/>
<name>A0A1Y2AQR0_9FUNG</name>
<keyword evidence="1" id="KW-0472">Membrane</keyword>
<evidence type="ECO:0000313" key="3">
    <source>
        <dbReference type="Proteomes" id="UP000193920"/>
    </source>
</evidence>
<feature type="transmembrane region" description="Helical" evidence="1">
    <location>
        <begin position="99"/>
        <end position="122"/>
    </location>
</feature>
<sequence length="324" mass="37409">MSDDPTLYQLERYDPIHKTCTIKGSLFELLVSRLCDNSSFNMYLLQFILMALMYINSGNGKYWKILFYTSISGLLGCIIENSTISYLCRDGNENTKYMFVYSFFINEIFWIITEYSIPYLNLIKMKAYANGKAVIVIEYIIYIMFSAFAIVRIFIGYERGINGYLSSELLDTLHGITFGIMALADFICSIFIIYFVRVYNKSVEEKALSFHHYIKRSSYIVILAVDFVSFMISVLFFLKKNSYFNRIFPSNIDKTFSIAEITSRGKISGSANESTSYIHEAYSSASNLLNKRSLPIRSSQISDGSLKDAQFKEFSYENIMNIYK</sequence>
<protein>
    <submittedName>
        <fullName evidence="2">Uncharacterized protein</fullName>
    </submittedName>
</protein>
<dbReference type="EMBL" id="MCOG01000218">
    <property type="protein sequence ID" value="ORY24804.1"/>
    <property type="molecule type" value="Genomic_DNA"/>
</dbReference>
<feature type="transmembrane region" description="Helical" evidence="1">
    <location>
        <begin position="65"/>
        <end position="87"/>
    </location>
</feature>
<feature type="transmembrane region" description="Helical" evidence="1">
    <location>
        <begin position="175"/>
        <end position="196"/>
    </location>
</feature>
<feature type="transmembrane region" description="Helical" evidence="1">
    <location>
        <begin position="217"/>
        <end position="238"/>
    </location>
</feature>
<organism evidence="2 3">
    <name type="scientific">Neocallimastix californiae</name>
    <dbReference type="NCBI Taxonomy" id="1754190"/>
    <lineage>
        <taxon>Eukaryota</taxon>
        <taxon>Fungi</taxon>
        <taxon>Fungi incertae sedis</taxon>
        <taxon>Chytridiomycota</taxon>
        <taxon>Chytridiomycota incertae sedis</taxon>
        <taxon>Neocallimastigomycetes</taxon>
        <taxon>Neocallimastigales</taxon>
        <taxon>Neocallimastigaceae</taxon>
        <taxon>Neocallimastix</taxon>
    </lineage>
</organism>
<evidence type="ECO:0000256" key="1">
    <source>
        <dbReference type="SAM" id="Phobius"/>
    </source>
</evidence>
<evidence type="ECO:0000313" key="2">
    <source>
        <dbReference type="EMBL" id="ORY24804.1"/>
    </source>
</evidence>
<reference evidence="2 3" key="1">
    <citation type="submission" date="2016-08" db="EMBL/GenBank/DDBJ databases">
        <title>A Parts List for Fungal Cellulosomes Revealed by Comparative Genomics.</title>
        <authorList>
            <consortium name="DOE Joint Genome Institute"/>
            <person name="Haitjema C.H."/>
            <person name="Gilmore S.P."/>
            <person name="Henske J.K."/>
            <person name="Solomon K.V."/>
            <person name="De Groot R."/>
            <person name="Kuo A."/>
            <person name="Mondo S.J."/>
            <person name="Salamov A.A."/>
            <person name="Labutti K."/>
            <person name="Zhao Z."/>
            <person name="Chiniquy J."/>
            <person name="Barry K."/>
            <person name="Brewer H.M."/>
            <person name="Purvine S.O."/>
            <person name="Wright A.T."/>
            <person name="Boxma B."/>
            <person name="Van Alen T."/>
            <person name="Hackstein J.H."/>
            <person name="Baker S.E."/>
            <person name="Grigoriev I.V."/>
            <person name="O'Malley M.A."/>
        </authorList>
    </citation>
    <scope>NUCLEOTIDE SEQUENCE [LARGE SCALE GENOMIC DNA]</scope>
    <source>
        <strain evidence="2 3">G1</strain>
    </source>
</reference>
<accession>A0A1Y2AQR0</accession>
<comment type="caution">
    <text evidence="2">The sequence shown here is derived from an EMBL/GenBank/DDBJ whole genome shotgun (WGS) entry which is preliminary data.</text>
</comment>
<gene>
    <name evidence="2" type="ORF">LY90DRAFT_706455</name>
</gene>
<proteinExistence type="predicted"/>
<keyword evidence="3" id="KW-1185">Reference proteome</keyword>
<keyword evidence="1" id="KW-1133">Transmembrane helix</keyword>
<feature type="transmembrane region" description="Helical" evidence="1">
    <location>
        <begin position="40"/>
        <end position="58"/>
    </location>
</feature>
<keyword evidence="1" id="KW-0812">Transmembrane</keyword>
<dbReference type="Proteomes" id="UP000193920">
    <property type="component" value="Unassembled WGS sequence"/>
</dbReference>